<reference evidence="1" key="1">
    <citation type="submission" date="2021-05" db="EMBL/GenBank/DDBJ databases">
        <authorList>
            <person name="Alioto T."/>
            <person name="Alioto T."/>
            <person name="Gomez Garrido J."/>
        </authorList>
    </citation>
    <scope>NUCLEOTIDE SEQUENCE</scope>
</reference>
<proteinExistence type="predicted"/>
<dbReference type="AlphaFoldDB" id="A0A8D8CA47"/>
<accession>A0A8D8CA47</accession>
<dbReference type="EMBL" id="HBUE01113846">
    <property type="protein sequence ID" value="CAG6489965.1"/>
    <property type="molecule type" value="Transcribed_RNA"/>
</dbReference>
<sequence length="129" mass="14422">MVLRQDHGVLHVVRQVRVLQSTPQAHGALFVEEGVERGKDVFGWQRLTLPQQLQLGCVRRVLNGSNELRSRSAQLGWGQLPILTIGLGSPAVADETIDTGQCPDDQRETGPLRQQPQLLIVVFSDWDRH</sequence>
<name>A0A8D8CA47_CULPI</name>
<protein>
    <submittedName>
        <fullName evidence="1">(northern house mosquito) hypothetical protein</fullName>
    </submittedName>
</protein>
<evidence type="ECO:0000313" key="1">
    <source>
        <dbReference type="EMBL" id="CAG6489965.1"/>
    </source>
</evidence>
<organism evidence="1">
    <name type="scientific">Culex pipiens</name>
    <name type="common">House mosquito</name>
    <dbReference type="NCBI Taxonomy" id="7175"/>
    <lineage>
        <taxon>Eukaryota</taxon>
        <taxon>Metazoa</taxon>
        <taxon>Ecdysozoa</taxon>
        <taxon>Arthropoda</taxon>
        <taxon>Hexapoda</taxon>
        <taxon>Insecta</taxon>
        <taxon>Pterygota</taxon>
        <taxon>Neoptera</taxon>
        <taxon>Endopterygota</taxon>
        <taxon>Diptera</taxon>
        <taxon>Nematocera</taxon>
        <taxon>Culicoidea</taxon>
        <taxon>Culicidae</taxon>
        <taxon>Culicinae</taxon>
        <taxon>Culicini</taxon>
        <taxon>Culex</taxon>
        <taxon>Culex</taxon>
    </lineage>
</organism>